<feature type="transmembrane region" description="Helical" evidence="1">
    <location>
        <begin position="26"/>
        <end position="47"/>
    </location>
</feature>
<reference evidence="2" key="1">
    <citation type="submission" date="2022-12" db="EMBL/GenBank/DDBJ databases">
        <title>Reference genome sequencing for broad-spectrum identification of bacterial and archaeal isolates by mass spectrometry.</title>
        <authorList>
            <person name="Sekiguchi Y."/>
            <person name="Tourlousse D.M."/>
        </authorList>
    </citation>
    <scope>NUCLEOTIDE SEQUENCE</scope>
    <source>
        <strain evidence="2">ASRB1</strain>
    </source>
</reference>
<gene>
    <name evidence="2" type="ORF">DAMNIGENAA_34260</name>
</gene>
<dbReference type="RefSeq" id="WP_281796133.1">
    <property type="nucleotide sequence ID" value="NZ_BSDR01000001.1"/>
</dbReference>
<evidence type="ECO:0000313" key="2">
    <source>
        <dbReference type="EMBL" id="GLI35993.1"/>
    </source>
</evidence>
<name>A0A9W6FWA4_9BACT</name>
<sequence>MGKKLKSVMELDFSEKNPLRGSFRNWTVLAAALGGMFIVCAIFYVWLYDQQVQNGYHLAKLYQEHEQLLATQRKLRLEWCRFEDPYQLEEMGRNQFGLAPPKTEQKMIMR</sequence>
<proteinExistence type="predicted"/>
<keyword evidence="1" id="KW-0812">Transmembrane</keyword>
<keyword evidence="1" id="KW-1133">Transmembrane helix</keyword>
<organism evidence="2 3">
    <name type="scientific">Desulforhabdus amnigena</name>
    <dbReference type="NCBI Taxonomy" id="40218"/>
    <lineage>
        <taxon>Bacteria</taxon>
        <taxon>Pseudomonadati</taxon>
        <taxon>Thermodesulfobacteriota</taxon>
        <taxon>Syntrophobacteria</taxon>
        <taxon>Syntrophobacterales</taxon>
        <taxon>Syntrophobacteraceae</taxon>
        <taxon>Desulforhabdus</taxon>
    </lineage>
</organism>
<keyword evidence="1" id="KW-0472">Membrane</keyword>
<evidence type="ECO:0008006" key="4">
    <source>
        <dbReference type="Google" id="ProtNLM"/>
    </source>
</evidence>
<evidence type="ECO:0000256" key="1">
    <source>
        <dbReference type="SAM" id="Phobius"/>
    </source>
</evidence>
<accession>A0A9W6FWA4</accession>
<comment type="caution">
    <text evidence="2">The sequence shown here is derived from an EMBL/GenBank/DDBJ whole genome shotgun (WGS) entry which is preliminary data.</text>
</comment>
<dbReference type="Proteomes" id="UP001144372">
    <property type="component" value="Unassembled WGS sequence"/>
</dbReference>
<keyword evidence="3" id="KW-1185">Reference proteome</keyword>
<protein>
    <recommendedName>
        <fullName evidence="4">Cell division protein FtsL</fullName>
    </recommendedName>
</protein>
<evidence type="ECO:0000313" key="3">
    <source>
        <dbReference type="Proteomes" id="UP001144372"/>
    </source>
</evidence>
<dbReference type="EMBL" id="BSDR01000001">
    <property type="protein sequence ID" value="GLI35993.1"/>
    <property type="molecule type" value="Genomic_DNA"/>
</dbReference>
<dbReference type="AlphaFoldDB" id="A0A9W6FWA4"/>